<sequence length="805" mass="83217">GPIVPRPGVYRPCARCRSKKTKCDRIKPACSNCQKAGLNAPCVYDNDEPNGYQDDEDEDDDLQLGTVQQGREEPVGDAGDVEGGGAADSLTGQSGRVSSARSSKIQSHSNNNSNSSNNNNNSSSVHSDVHFNSSNSYKPDPTKGSSSPNAKKAASSQDPSPSSSSSSTSQTSASTPPPHKKIKTSAASSAAITPSPLRTSMSHHSNGGSSGTNNGVEGPTNTVAVGKRGASAAAGASSNSSTASSPRETNTKRKSTAPAQGSVSSSAASSPTRGETLNQRSKLEDEEQDDDAGSINGDAVVSGLSVREIADQEDDIDMKLAPNTGSRDSTTATVRTTTGRSKKSVITSGILGGGPGSLGIGSGAGGGAGGGGKGLSFGNQAKIMAELTMMRPPPPVFIIDKNQKARKWGRSRAAFQTLGGSVSLPLWTSDQEMLLNEPKPLALQRPLMAMTMPITKTGGGAGSATGNLARYAVLKQLDLDPYQYQTPERGNTPDSLEGSPGPQPSSSGPLSGTAGASGAGAGAGIFSSGGDMLHGKKKKKKRGIRRLEMEMSGRSAKSLNGGNGASFGTDKRGERRSPGSGHGRTKRFRVESGASLGADGDDMGAYSGSESLPAYPNTHSSSPAPTHSSSSLLPAAVAATRRSTPVPTRPRTFACSFDGCGKSFMDKFHLDRHEKRHVTQEIVCGIDGCTKAYNSISTVRRHQSMVHKEYKERERLREAAAAATASGPSPSQQKQSRNRGGRLKDSLGATVAVRSLKASPQPSTGGASESSTRASSPVSRVREATQESQDSEDDSMEQADGVMID</sequence>
<evidence type="ECO:0000313" key="10">
    <source>
        <dbReference type="Proteomes" id="UP000780801"/>
    </source>
</evidence>
<feature type="compositionally biased region" description="Low complexity" evidence="6">
    <location>
        <begin position="495"/>
        <end position="514"/>
    </location>
</feature>
<dbReference type="Pfam" id="PF00172">
    <property type="entry name" value="Zn_clus"/>
    <property type="match status" value="1"/>
</dbReference>
<feature type="non-terminal residue" evidence="9">
    <location>
        <position position="805"/>
    </location>
</feature>
<evidence type="ECO:0000259" key="8">
    <source>
        <dbReference type="PROSITE" id="PS50157"/>
    </source>
</evidence>
<name>A0A9P6FMF7_9FUNG</name>
<dbReference type="SMART" id="SM00355">
    <property type="entry name" value="ZnF_C2H2"/>
    <property type="match status" value="2"/>
</dbReference>
<feature type="region of interest" description="Disordered" evidence="6">
    <location>
        <begin position="312"/>
        <end position="350"/>
    </location>
</feature>
<evidence type="ECO:0000256" key="5">
    <source>
        <dbReference type="PROSITE-ProRule" id="PRU00042"/>
    </source>
</evidence>
<feature type="domain" description="C2H2-type" evidence="8">
    <location>
        <begin position="653"/>
        <end position="682"/>
    </location>
</feature>
<reference evidence="9" key="1">
    <citation type="journal article" date="2020" name="Fungal Divers.">
        <title>Resolving the Mortierellaceae phylogeny through synthesis of multi-gene phylogenetics and phylogenomics.</title>
        <authorList>
            <person name="Vandepol N."/>
            <person name="Liber J."/>
            <person name="Desiro A."/>
            <person name="Na H."/>
            <person name="Kennedy M."/>
            <person name="Barry K."/>
            <person name="Grigoriev I.V."/>
            <person name="Miller A.N."/>
            <person name="O'Donnell K."/>
            <person name="Stajich J.E."/>
            <person name="Bonito G."/>
        </authorList>
    </citation>
    <scope>NUCLEOTIDE SEQUENCE</scope>
    <source>
        <strain evidence="9">KOD1015</strain>
    </source>
</reference>
<protein>
    <recommendedName>
        <fullName evidence="11">Zn(2)-C6 fungal-type domain-containing protein</fullName>
    </recommendedName>
</protein>
<dbReference type="CDD" id="cd00067">
    <property type="entry name" value="GAL4"/>
    <property type="match status" value="1"/>
</dbReference>
<dbReference type="PANTHER" id="PTHR31069:SF31">
    <property type="entry name" value="MONODICTYPHENONE CLUSTER TRANSCRIPTION FACTOR-RELATED"/>
    <property type="match status" value="1"/>
</dbReference>
<feature type="compositionally biased region" description="Acidic residues" evidence="6">
    <location>
        <begin position="45"/>
        <end position="62"/>
    </location>
</feature>
<feature type="region of interest" description="Disordered" evidence="6">
    <location>
        <begin position="483"/>
        <end position="632"/>
    </location>
</feature>
<evidence type="ECO:0000259" key="7">
    <source>
        <dbReference type="PROSITE" id="PS50048"/>
    </source>
</evidence>
<feature type="compositionally biased region" description="Polar residues" evidence="6">
    <location>
        <begin position="271"/>
        <end position="280"/>
    </location>
</feature>
<dbReference type="GO" id="GO:0003677">
    <property type="term" value="F:DNA binding"/>
    <property type="evidence" value="ECO:0007669"/>
    <property type="project" value="UniProtKB-KW"/>
</dbReference>
<feature type="compositionally biased region" description="Low complexity" evidence="6">
    <location>
        <begin position="618"/>
        <end position="632"/>
    </location>
</feature>
<feature type="compositionally biased region" description="Polar residues" evidence="6">
    <location>
        <begin position="758"/>
        <end position="778"/>
    </location>
</feature>
<dbReference type="PROSITE" id="PS00028">
    <property type="entry name" value="ZINC_FINGER_C2H2_1"/>
    <property type="match status" value="2"/>
</dbReference>
<feature type="compositionally biased region" description="Low complexity" evidence="6">
    <location>
        <begin position="326"/>
        <end position="339"/>
    </location>
</feature>
<dbReference type="InterPro" id="IPR001138">
    <property type="entry name" value="Zn2Cys6_DnaBD"/>
</dbReference>
<dbReference type="PROSITE" id="PS00463">
    <property type="entry name" value="ZN2_CY6_FUNGAL_1"/>
    <property type="match status" value="1"/>
</dbReference>
<keyword evidence="3" id="KW-0804">Transcription</keyword>
<feature type="compositionally biased region" description="Polar residues" evidence="6">
    <location>
        <begin position="726"/>
        <end position="735"/>
    </location>
</feature>
<feature type="domain" description="Zn(2)-C6 fungal-type" evidence="7">
    <location>
        <begin position="12"/>
        <end position="44"/>
    </location>
</feature>
<dbReference type="PROSITE" id="PS50157">
    <property type="entry name" value="ZINC_FINGER_C2H2_2"/>
    <property type="match status" value="2"/>
</dbReference>
<evidence type="ECO:0000256" key="4">
    <source>
        <dbReference type="ARBA" id="ARBA00023242"/>
    </source>
</evidence>
<feature type="region of interest" description="Disordered" evidence="6">
    <location>
        <begin position="35"/>
        <end position="300"/>
    </location>
</feature>
<feature type="compositionally biased region" description="Low complexity" evidence="6">
    <location>
        <begin position="184"/>
        <end position="215"/>
    </location>
</feature>
<dbReference type="PANTHER" id="PTHR31069">
    <property type="entry name" value="OLEATE-ACTIVATED TRANSCRIPTION FACTOR 1-RELATED"/>
    <property type="match status" value="1"/>
</dbReference>
<feature type="compositionally biased region" description="Basic residues" evidence="6">
    <location>
        <begin position="535"/>
        <end position="544"/>
    </location>
</feature>
<evidence type="ECO:0008006" key="11">
    <source>
        <dbReference type="Google" id="ProtNLM"/>
    </source>
</evidence>
<keyword evidence="5" id="KW-0862">Zinc</keyword>
<dbReference type="Gene3D" id="3.30.160.60">
    <property type="entry name" value="Classic Zinc Finger"/>
    <property type="match status" value="1"/>
</dbReference>
<dbReference type="InterPro" id="IPR036236">
    <property type="entry name" value="Znf_C2H2_sf"/>
</dbReference>
<dbReference type="OrthoDB" id="4748970at2759"/>
<feature type="compositionally biased region" description="Polar residues" evidence="6">
    <location>
        <begin position="483"/>
        <end position="494"/>
    </location>
</feature>
<dbReference type="SUPFAM" id="SSF57667">
    <property type="entry name" value="beta-beta-alpha zinc fingers"/>
    <property type="match status" value="1"/>
</dbReference>
<dbReference type="AlphaFoldDB" id="A0A9P6FMF7"/>
<feature type="region of interest" description="Disordered" evidence="6">
    <location>
        <begin position="718"/>
        <end position="805"/>
    </location>
</feature>
<evidence type="ECO:0000256" key="6">
    <source>
        <dbReference type="SAM" id="MobiDB-lite"/>
    </source>
</evidence>
<feature type="compositionally biased region" description="Low complexity" evidence="6">
    <location>
        <begin position="143"/>
        <end position="174"/>
    </location>
</feature>
<keyword evidence="5" id="KW-0863">Zinc-finger</keyword>
<comment type="caution">
    <text evidence="9">The sequence shown here is derived from an EMBL/GenBank/DDBJ whole genome shotgun (WGS) entry which is preliminary data.</text>
</comment>
<dbReference type="InterPro" id="IPR036864">
    <property type="entry name" value="Zn2-C6_fun-type_DNA-bd_sf"/>
</dbReference>
<dbReference type="Gene3D" id="4.10.240.10">
    <property type="entry name" value="Zn(2)-C6 fungal-type DNA-binding domain"/>
    <property type="match status" value="1"/>
</dbReference>
<keyword evidence="10" id="KW-1185">Reference proteome</keyword>
<feature type="compositionally biased region" description="Low complexity" evidence="6">
    <location>
        <begin position="107"/>
        <end position="136"/>
    </location>
</feature>
<keyword evidence="2" id="KW-0238">DNA-binding</keyword>
<dbReference type="SMART" id="SM00066">
    <property type="entry name" value="GAL4"/>
    <property type="match status" value="1"/>
</dbReference>
<dbReference type="SUPFAM" id="SSF57701">
    <property type="entry name" value="Zn2/Cys6 DNA-binding domain"/>
    <property type="match status" value="1"/>
</dbReference>
<dbReference type="InterPro" id="IPR050675">
    <property type="entry name" value="OAF3"/>
</dbReference>
<evidence type="ECO:0000256" key="2">
    <source>
        <dbReference type="ARBA" id="ARBA00023125"/>
    </source>
</evidence>
<feature type="compositionally biased region" description="Polar residues" evidence="6">
    <location>
        <begin position="90"/>
        <end position="106"/>
    </location>
</feature>
<dbReference type="PROSITE" id="PS50048">
    <property type="entry name" value="ZN2_CY6_FUNGAL_2"/>
    <property type="match status" value="1"/>
</dbReference>
<keyword evidence="5" id="KW-0479">Metal-binding</keyword>
<feature type="domain" description="C2H2-type" evidence="8">
    <location>
        <begin position="682"/>
        <end position="712"/>
    </location>
</feature>
<proteinExistence type="predicted"/>
<evidence type="ECO:0000256" key="3">
    <source>
        <dbReference type="ARBA" id="ARBA00023163"/>
    </source>
</evidence>
<dbReference type="Proteomes" id="UP000780801">
    <property type="component" value="Unassembled WGS sequence"/>
</dbReference>
<organism evidence="9 10">
    <name type="scientific">Lunasporangiospora selenospora</name>
    <dbReference type="NCBI Taxonomy" id="979761"/>
    <lineage>
        <taxon>Eukaryota</taxon>
        <taxon>Fungi</taxon>
        <taxon>Fungi incertae sedis</taxon>
        <taxon>Mucoromycota</taxon>
        <taxon>Mortierellomycotina</taxon>
        <taxon>Mortierellomycetes</taxon>
        <taxon>Mortierellales</taxon>
        <taxon>Mortierellaceae</taxon>
        <taxon>Lunasporangiospora</taxon>
    </lineage>
</organism>
<accession>A0A9P6FMF7</accession>
<dbReference type="GO" id="GO:0008270">
    <property type="term" value="F:zinc ion binding"/>
    <property type="evidence" value="ECO:0007669"/>
    <property type="project" value="UniProtKB-KW"/>
</dbReference>
<dbReference type="GO" id="GO:0000981">
    <property type="term" value="F:DNA-binding transcription factor activity, RNA polymerase II-specific"/>
    <property type="evidence" value="ECO:0007669"/>
    <property type="project" value="InterPro"/>
</dbReference>
<gene>
    <name evidence="9" type="ORF">BGW38_005902</name>
</gene>
<dbReference type="InterPro" id="IPR013087">
    <property type="entry name" value="Znf_C2H2_type"/>
</dbReference>
<dbReference type="EMBL" id="JAABOA010003755">
    <property type="protein sequence ID" value="KAF9578343.1"/>
    <property type="molecule type" value="Genomic_DNA"/>
</dbReference>
<keyword evidence="4" id="KW-0539">Nucleus</keyword>
<feature type="compositionally biased region" description="Low complexity" evidence="6">
    <location>
        <begin position="230"/>
        <end position="245"/>
    </location>
</feature>
<keyword evidence="1" id="KW-0805">Transcription regulation</keyword>
<evidence type="ECO:0000256" key="1">
    <source>
        <dbReference type="ARBA" id="ARBA00023015"/>
    </source>
</evidence>
<evidence type="ECO:0000313" key="9">
    <source>
        <dbReference type="EMBL" id="KAF9578343.1"/>
    </source>
</evidence>